<gene>
    <name evidence="1" type="ORF">D0817_20095</name>
</gene>
<sequence length="143" mass="16311">MKDKINIELNKIIGKSFNYNGEDLYFERFKEISTGKICVFTHKSTLHFYESEIEGFLKNLTDCKVENFREKALVSQNTKALSGYTPSAENVEMKATLMEMLAKVKSNPNAIPQAKATCDIVNTMINIQKTELDMIKMVSDKNK</sequence>
<evidence type="ECO:0000313" key="2">
    <source>
        <dbReference type="Proteomes" id="UP000288102"/>
    </source>
</evidence>
<keyword evidence="2" id="KW-1185">Reference proteome</keyword>
<dbReference type="Proteomes" id="UP000288102">
    <property type="component" value="Unassembled WGS sequence"/>
</dbReference>
<accession>A0A434A2W7</accession>
<dbReference type="EMBL" id="QWDM01000015">
    <property type="protein sequence ID" value="RUT68664.1"/>
    <property type="molecule type" value="Genomic_DNA"/>
</dbReference>
<comment type="caution">
    <text evidence="1">The sequence shown here is derived from an EMBL/GenBank/DDBJ whole genome shotgun (WGS) entry which is preliminary data.</text>
</comment>
<reference evidence="2" key="1">
    <citation type="journal article" date="2019" name="Syst. Appl. Microbiol.">
        <title>Flavobacterium circumlabens sp. nov. and Flavobacterium cupreum sp. nov., two psychrotrophic species isolated from Antarctic environmental samples.</title>
        <authorList>
            <person name="Kralova S."/>
            <person name="Busse H.-J."/>
            <person name="Svec P."/>
            <person name="Maslanova I."/>
            <person name="Stankova E."/>
            <person name="Bartak M."/>
            <person name="Sedlacek I."/>
        </authorList>
    </citation>
    <scope>NUCLEOTIDE SEQUENCE [LARGE SCALE GENOMIC DNA]</scope>
    <source>
        <strain evidence="2">CCM 8825</strain>
    </source>
</reference>
<dbReference type="RefSeq" id="WP_127340105.1">
    <property type="nucleotide sequence ID" value="NZ_QWDM01000015.1"/>
</dbReference>
<protein>
    <submittedName>
        <fullName evidence="1">Uncharacterized protein</fullName>
    </submittedName>
</protein>
<proteinExistence type="predicted"/>
<name>A0A434A2W7_9FLAO</name>
<dbReference type="OrthoDB" id="1436021at2"/>
<organism evidence="1 2">
    <name type="scientific">Flavobacterium cupreum</name>
    <dbReference type="NCBI Taxonomy" id="2133766"/>
    <lineage>
        <taxon>Bacteria</taxon>
        <taxon>Pseudomonadati</taxon>
        <taxon>Bacteroidota</taxon>
        <taxon>Flavobacteriia</taxon>
        <taxon>Flavobacteriales</taxon>
        <taxon>Flavobacteriaceae</taxon>
        <taxon>Flavobacterium</taxon>
    </lineage>
</organism>
<dbReference type="AlphaFoldDB" id="A0A434A2W7"/>
<evidence type="ECO:0000313" key="1">
    <source>
        <dbReference type="EMBL" id="RUT68664.1"/>
    </source>
</evidence>